<sequence>MKRILVVLLVVVALLSFSKTKLTFWGFMMNDEHAKKVLEKFMAENPDIEVEYVQLSWANGFDKIVTAIAGGEDLDVVELGNTWVANFAERNALESMDRFYKNYGKDYVGWNTVYYQGSYWAVPWLLGTRALFYNLELFEKAGLNPDNPPKTWEELYVAAKKINELSDDIYGFGMPAGENYSPWQQWFLPAVWGTGGDIITEDGKRALLTSCKVKETAEFYKALSKVSLKTKQADLAKAFGEGKIGLYVSGAWDIDYLETNYPETPFNVVFIPKPAAWYGTHASFAGAEVLAIMKHSKHKKEAQKLVEFLIRPDIAMEVAMIWPAIFPSHVDAGNDPWFEDHPMHKVFYEQNKYAKPVPSIPAWPKVQAVLTEAIEKIILQDADIDTTLFEYNMKIQKILDGEE</sequence>
<organism evidence="6 7">
    <name type="scientific">Thermosipho japonicus</name>
    <dbReference type="NCBI Taxonomy" id="90323"/>
    <lineage>
        <taxon>Bacteria</taxon>
        <taxon>Thermotogati</taxon>
        <taxon>Thermotogota</taxon>
        <taxon>Thermotogae</taxon>
        <taxon>Thermotogales</taxon>
        <taxon>Fervidobacteriaceae</taxon>
        <taxon>Thermosipho</taxon>
    </lineage>
</organism>
<dbReference type="InterPro" id="IPR006059">
    <property type="entry name" value="SBP"/>
</dbReference>
<gene>
    <name evidence="6" type="ORF">HNP65_001861</name>
</gene>
<dbReference type="PANTHER" id="PTHR43649">
    <property type="entry name" value="ARABINOSE-BINDING PROTEIN-RELATED"/>
    <property type="match status" value="1"/>
</dbReference>
<keyword evidence="4" id="KW-0564">Palmitate</keyword>
<dbReference type="InterPro" id="IPR050490">
    <property type="entry name" value="Bact_solute-bd_prot1"/>
</dbReference>
<comment type="caution">
    <text evidence="6">The sequence shown here is derived from an EMBL/GenBank/DDBJ whole genome shotgun (WGS) entry which is preliminary data.</text>
</comment>
<keyword evidence="7" id="KW-1185">Reference proteome</keyword>
<accession>A0A841GUS1</accession>
<evidence type="ECO:0000256" key="5">
    <source>
        <dbReference type="ARBA" id="ARBA00023288"/>
    </source>
</evidence>
<evidence type="ECO:0000313" key="7">
    <source>
        <dbReference type="Proteomes" id="UP000555828"/>
    </source>
</evidence>
<reference evidence="6 7" key="1">
    <citation type="submission" date="2020-08" db="EMBL/GenBank/DDBJ databases">
        <title>Genomic Encyclopedia of Type Strains, Phase IV (KMG-IV): sequencing the most valuable type-strain genomes for metagenomic binning, comparative biology and taxonomic classification.</title>
        <authorList>
            <person name="Goeker M."/>
        </authorList>
    </citation>
    <scope>NUCLEOTIDE SEQUENCE [LARGE SCALE GENOMIC DNA]</scope>
    <source>
        <strain evidence="6 7">DSM 13481</strain>
    </source>
</reference>
<keyword evidence="5" id="KW-0449">Lipoprotein</keyword>
<keyword evidence="3" id="KW-0472">Membrane</keyword>
<proteinExistence type="predicted"/>
<evidence type="ECO:0000256" key="4">
    <source>
        <dbReference type="ARBA" id="ARBA00023139"/>
    </source>
</evidence>
<keyword evidence="2" id="KW-0732">Signal</keyword>
<evidence type="ECO:0000256" key="2">
    <source>
        <dbReference type="ARBA" id="ARBA00022729"/>
    </source>
</evidence>
<evidence type="ECO:0000256" key="3">
    <source>
        <dbReference type="ARBA" id="ARBA00023136"/>
    </source>
</evidence>
<dbReference type="Gene3D" id="3.40.190.10">
    <property type="entry name" value="Periplasmic binding protein-like II"/>
    <property type="match status" value="2"/>
</dbReference>
<dbReference type="Pfam" id="PF01547">
    <property type="entry name" value="SBP_bac_1"/>
    <property type="match status" value="1"/>
</dbReference>
<dbReference type="SUPFAM" id="SSF53850">
    <property type="entry name" value="Periplasmic binding protein-like II"/>
    <property type="match status" value="1"/>
</dbReference>
<name>A0A841GUS1_9BACT</name>
<keyword evidence="6" id="KW-0813">Transport</keyword>
<evidence type="ECO:0000256" key="1">
    <source>
        <dbReference type="ARBA" id="ARBA00022475"/>
    </source>
</evidence>
<protein>
    <submittedName>
        <fullName evidence="6">Multiple sugar transport system substrate-binding protein</fullName>
    </submittedName>
</protein>
<dbReference type="EMBL" id="JACHEX010000007">
    <property type="protein sequence ID" value="MBB6063390.1"/>
    <property type="molecule type" value="Genomic_DNA"/>
</dbReference>
<dbReference type="AlphaFoldDB" id="A0A841GUS1"/>
<dbReference type="Proteomes" id="UP000555828">
    <property type="component" value="Unassembled WGS sequence"/>
</dbReference>
<keyword evidence="6" id="KW-0762">Sugar transport</keyword>
<dbReference type="PANTHER" id="PTHR43649:SF33">
    <property type="entry name" value="POLYGALACTURONAN_RHAMNOGALACTURONAN-BINDING PROTEIN YTCQ"/>
    <property type="match status" value="1"/>
</dbReference>
<evidence type="ECO:0000313" key="6">
    <source>
        <dbReference type="EMBL" id="MBB6063390.1"/>
    </source>
</evidence>
<dbReference type="RefSeq" id="WP_184619963.1">
    <property type="nucleotide sequence ID" value="NZ_JACHEX010000007.1"/>
</dbReference>
<keyword evidence="1" id="KW-1003">Cell membrane</keyword>